<accession>A0A482WBV1</accession>
<dbReference type="EMBL" id="QDEB01009352">
    <property type="protein sequence ID" value="RZC42297.1"/>
    <property type="molecule type" value="Genomic_DNA"/>
</dbReference>
<evidence type="ECO:0000256" key="1">
    <source>
        <dbReference type="ARBA" id="ARBA00006734"/>
    </source>
</evidence>
<dbReference type="Pfam" id="PF01239">
    <property type="entry name" value="PPTA"/>
    <property type="match status" value="3"/>
</dbReference>
<reference evidence="5 6" key="1">
    <citation type="submission" date="2017-03" db="EMBL/GenBank/DDBJ databases">
        <title>Genome of the blue death feigning beetle - Asbolus verrucosus.</title>
        <authorList>
            <person name="Rider S.D."/>
        </authorList>
    </citation>
    <scope>NUCLEOTIDE SEQUENCE [LARGE SCALE GENOMIC DNA]</scope>
    <source>
        <strain evidence="5">Butters</strain>
        <tissue evidence="5">Head and leg muscle</tissue>
    </source>
</reference>
<gene>
    <name evidence="5" type="ORF">BDFB_004790</name>
</gene>
<dbReference type="PROSITE" id="PS51147">
    <property type="entry name" value="PFTA"/>
    <property type="match status" value="1"/>
</dbReference>
<evidence type="ECO:0000313" key="6">
    <source>
        <dbReference type="Proteomes" id="UP000292052"/>
    </source>
</evidence>
<dbReference type="InterPro" id="IPR002088">
    <property type="entry name" value="Prenyl_trans_a"/>
</dbReference>
<evidence type="ECO:0000313" key="5">
    <source>
        <dbReference type="EMBL" id="RZC42297.1"/>
    </source>
</evidence>
<keyword evidence="4" id="KW-0677">Repeat</keyword>
<dbReference type="GO" id="GO:0008318">
    <property type="term" value="F:protein prenyltransferase activity"/>
    <property type="evidence" value="ECO:0007669"/>
    <property type="project" value="InterPro"/>
</dbReference>
<dbReference type="OrthoDB" id="5358702at2759"/>
<keyword evidence="3 5" id="KW-0808">Transferase</keyword>
<dbReference type="PANTHER" id="PTHR11129:SF3">
    <property type="entry name" value="PROTEIN PRENYLTRANSFERASE ALPHA SUBUNIT REPEAT-CONTAINING PROTEIN 1"/>
    <property type="match status" value="1"/>
</dbReference>
<sequence>MEDDNSMSERILRTLETIFNTDPELKEFSIIPADVNTKNKSPVLYEEHNIGLESWCIKHIYRYAYLELFEVRKLLAKKKLSFCKERSLNHLLTGVLLINPDVSTFWNMKRELVENEVLSVTNELLFTKMVLTYKSKSNEAFAYRRWLLRRILAKIQENDMQTPQNLLENELSVCEMAANKNSNNYHAWTHRIWCIDTIGSRVSNFSNVIFNELEFSHRWLSEHVSEHTSYHFRQYLFNTVKKSKNITNIYEFYYNQVVKILRLVNENDPSDILTFLLGKEKLHGKPLEESNNFVNFFCLLLFDLFNTVEILNSVYPNHESIWYHRRYLLYHLIKTSYEYHDLVFKIGGKVGEVPLYGTNIVNLDGSGFSEGEKQPKLFKSQPNKVESSLLYQTLIKSEVEFIKKNSTQSSIFYELELAKRYEKWLKFVVRMEDI</sequence>
<protein>
    <submittedName>
        <fullName evidence="5">Protein prenyltransferase alpha subunit repeat-containing protein 1-B</fullName>
    </submittedName>
</protein>
<proteinExistence type="inferred from homology"/>
<dbReference type="PANTHER" id="PTHR11129">
    <property type="entry name" value="PROTEIN FARNESYLTRANSFERASE ALPHA SUBUNIT/RAB GERANYLGERANYL TRANSFERASE ALPHA SUBUNIT"/>
    <property type="match status" value="1"/>
</dbReference>
<keyword evidence="2" id="KW-0637">Prenyltransferase</keyword>
<organism evidence="5 6">
    <name type="scientific">Asbolus verrucosus</name>
    <name type="common">Desert ironclad beetle</name>
    <dbReference type="NCBI Taxonomy" id="1661398"/>
    <lineage>
        <taxon>Eukaryota</taxon>
        <taxon>Metazoa</taxon>
        <taxon>Ecdysozoa</taxon>
        <taxon>Arthropoda</taxon>
        <taxon>Hexapoda</taxon>
        <taxon>Insecta</taxon>
        <taxon>Pterygota</taxon>
        <taxon>Neoptera</taxon>
        <taxon>Endopterygota</taxon>
        <taxon>Coleoptera</taxon>
        <taxon>Polyphaga</taxon>
        <taxon>Cucujiformia</taxon>
        <taxon>Tenebrionidae</taxon>
        <taxon>Pimeliinae</taxon>
        <taxon>Asbolus</taxon>
    </lineage>
</organism>
<evidence type="ECO:0000256" key="2">
    <source>
        <dbReference type="ARBA" id="ARBA00022602"/>
    </source>
</evidence>
<comment type="caution">
    <text evidence="5">The sequence shown here is derived from an EMBL/GenBank/DDBJ whole genome shotgun (WGS) entry which is preliminary data.</text>
</comment>
<dbReference type="Proteomes" id="UP000292052">
    <property type="component" value="Unassembled WGS sequence"/>
</dbReference>
<dbReference type="Gene3D" id="1.25.40.120">
    <property type="entry name" value="Protein prenylyltransferase"/>
    <property type="match status" value="1"/>
</dbReference>
<keyword evidence="6" id="KW-1185">Reference proteome</keyword>
<name>A0A482WBV1_ASBVE</name>
<dbReference type="GO" id="GO:0005737">
    <property type="term" value="C:cytoplasm"/>
    <property type="evidence" value="ECO:0007669"/>
    <property type="project" value="TreeGrafter"/>
</dbReference>
<comment type="similarity">
    <text evidence="1">Belongs to the protein prenyltransferase subunit alpha family.</text>
</comment>
<evidence type="ECO:0000256" key="4">
    <source>
        <dbReference type="ARBA" id="ARBA00022737"/>
    </source>
</evidence>
<evidence type="ECO:0000256" key="3">
    <source>
        <dbReference type="ARBA" id="ARBA00022679"/>
    </source>
</evidence>
<dbReference type="AlphaFoldDB" id="A0A482WBV1"/>
<dbReference type="SUPFAM" id="SSF48439">
    <property type="entry name" value="Protein prenylyltransferase"/>
    <property type="match status" value="1"/>
</dbReference>
<dbReference type="STRING" id="1661398.A0A482WBV1"/>